<dbReference type="GO" id="GO:0019509">
    <property type="term" value="P:L-methionine salvage from methylthioadenosine"/>
    <property type="evidence" value="ECO:0007669"/>
    <property type="project" value="UniProtKB-UniPathway"/>
</dbReference>
<dbReference type="CDD" id="cd09008">
    <property type="entry name" value="MTAN"/>
    <property type="match status" value="1"/>
</dbReference>
<dbReference type="NCBIfam" id="NF004079">
    <property type="entry name" value="PRK05584.1"/>
    <property type="match status" value="1"/>
</dbReference>
<dbReference type="EMBL" id="RBZU01000008">
    <property type="protein sequence ID" value="RKP51809.1"/>
    <property type="molecule type" value="Genomic_DNA"/>
</dbReference>
<dbReference type="EC" id="3.2.2.9" evidence="2"/>
<evidence type="ECO:0000256" key="5">
    <source>
        <dbReference type="ARBA" id="ARBA00023167"/>
    </source>
</evidence>
<keyword evidence="7" id="KW-0326">Glycosidase</keyword>
<dbReference type="InterPro" id="IPR010049">
    <property type="entry name" value="MTA_SAH_Nsdase"/>
</dbReference>
<dbReference type="InterPro" id="IPR000845">
    <property type="entry name" value="Nucleoside_phosphorylase_d"/>
</dbReference>
<dbReference type="AlphaFoldDB" id="A0A494XUQ8"/>
<proteinExistence type="predicted"/>
<keyword evidence="4 7" id="KW-0378">Hydrolase</keyword>
<dbReference type="UniPathway" id="UPA00904">
    <property type="reaction ID" value="UER00871"/>
</dbReference>
<evidence type="ECO:0000256" key="1">
    <source>
        <dbReference type="ARBA" id="ARBA00004945"/>
    </source>
</evidence>
<dbReference type="NCBIfam" id="TIGR01704">
    <property type="entry name" value="MTA_SAH-Nsdase"/>
    <property type="match status" value="1"/>
</dbReference>
<dbReference type="SUPFAM" id="SSF53167">
    <property type="entry name" value="Purine and uridine phosphorylases"/>
    <property type="match status" value="1"/>
</dbReference>
<accession>A0A494XUQ8</accession>
<protein>
    <recommendedName>
        <fullName evidence="2">adenosylhomocysteine nucleosidase</fullName>
        <ecNumber evidence="2">3.2.2.9</ecNumber>
    </recommendedName>
</protein>
<dbReference type="Pfam" id="PF01048">
    <property type="entry name" value="PNP_UDP_1"/>
    <property type="match status" value="1"/>
</dbReference>
<gene>
    <name evidence="7" type="ORF">D7S86_17790</name>
</gene>
<comment type="caution">
    <text evidence="7">The sequence shown here is derived from an EMBL/GenBank/DDBJ whole genome shotgun (WGS) entry which is preliminary data.</text>
</comment>
<dbReference type="InterPro" id="IPR035994">
    <property type="entry name" value="Nucleoside_phosphorylase_sf"/>
</dbReference>
<reference evidence="7 8" key="1">
    <citation type="submission" date="2018-10" db="EMBL/GenBank/DDBJ databases">
        <title>Robbsia sp. DHC34, isolated from soil.</title>
        <authorList>
            <person name="Gao Z.-H."/>
            <person name="Qiu L.-H."/>
        </authorList>
    </citation>
    <scope>NUCLEOTIDE SEQUENCE [LARGE SCALE GENOMIC DNA]</scope>
    <source>
        <strain evidence="7 8">DHC34</strain>
    </source>
</reference>
<evidence type="ECO:0000256" key="2">
    <source>
        <dbReference type="ARBA" id="ARBA00011974"/>
    </source>
</evidence>
<keyword evidence="5" id="KW-0486">Methionine biosynthesis</keyword>
<dbReference type="GO" id="GO:0008782">
    <property type="term" value="F:adenosylhomocysteine nucleosidase activity"/>
    <property type="evidence" value="ECO:0007669"/>
    <property type="project" value="UniProtKB-EC"/>
</dbReference>
<evidence type="ECO:0000313" key="8">
    <source>
        <dbReference type="Proteomes" id="UP000270342"/>
    </source>
</evidence>
<feature type="domain" description="Nucleoside phosphorylase" evidence="6">
    <location>
        <begin position="13"/>
        <end position="246"/>
    </location>
</feature>
<evidence type="ECO:0000256" key="4">
    <source>
        <dbReference type="ARBA" id="ARBA00022801"/>
    </source>
</evidence>
<organism evidence="7 8">
    <name type="scientific">Pararobbsia silviterrae</name>
    <dbReference type="NCBI Taxonomy" id="1792498"/>
    <lineage>
        <taxon>Bacteria</taxon>
        <taxon>Pseudomonadati</taxon>
        <taxon>Pseudomonadota</taxon>
        <taxon>Betaproteobacteria</taxon>
        <taxon>Burkholderiales</taxon>
        <taxon>Burkholderiaceae</taxon>
        <taxon>Pararobbsia</taxon>
    </lineage>
</organism>
<dbReference type="GO" id="GO:0005829">
    <property type="term" value="C:cytosol"/>
    <property type="evidence" value="ECO:0007669"/>
    <property type="project" value="TreeGrafter"/>
</dbReference>
<dbReference type="Proteomes" id="UP000270342">
    <property type="component" value="Unassembled WGS sequence"/>
</dbReference>
<dbReference type="PANTHER" id="PTHR46832:SF1">
    <property type="entry name" value="5'-METHYLTHIOADENOSINE_S-ADENOSYLHOMOCYSTEINE NUCLEOSIDASE"/>
    <property type="match status" value="1"/>
</dbReference>
<sequence length="260" mass="27557">MRSPVSDSGSNRPIGIVAAMPGEITALINAMRTSRAVESHTVGRREFYSGELFGRRCVVVLAGVGKVAAAITATTLIRTFDIGSLVFVGVAGGLAHGVSVGDIVVAQTLLQHDLDASPLFPRYEVPLLGVSRFETHPDLASALMRAAEQHLEQVGIGRVYRGLIVSGDQFISDAEDVRALRDALPDALAVEMEGAAIAQACNAYDLPFAVVRTISDSADGDAGRDFPRFLEERASAYSLGVIERFLEGAPVLLDEPAPRA</sequence>
<dbReference type="Gene3D" id="3.40.50.1580">
    <property type="entry name" value="Nucleoside phosphorylase domain"/>
    <property type="match status" value="1"/>
</dbReference>
<keyword evidence="3" id="KW-0028">Amino-acid biosynthesis</keyword>
<keyword evidence="8" id="KW-1185">Reference proteome</keyword>
<evidence type="ECO:0000259" key="6">
    <source>
        <dbReference type="Pfam" id="PF01048"/>
    </source>
</evidence>
<dbReference type="GO" id="GO:0009164">
    <property type="term" value="P:nucleoside catabolic process"/>
    <property type="evidence" value="ECO:0007669"/>
    <property type="project" value="InterPro"/>
</dbReference>
<dbReference type="GO" id="GO:0019284">
    <property type="term" value="P:L-methionine salvage from S-adenosylmethionine"/>
    <property type="evidence" value="ECO:0007669"/>
    <property type="project" value="TreeGrafter"/>
</dbReference>
<comment type="pathway">
    <text evidence="1">Amino-acid biosynthesis; L-methionine biosynthesis via salvage pathway; S-methyl-5-thio-alpha-D-ribose 1-phosphate from S-methyl-5'-thioadenosine (hydrolase route): step 1/2.</text>
</comment>
<dbReference type="PANTHER" id="PTHR46832">
    <property type="entry name" value="5'-METHYLTHIOADENOSINE/S-ADENOSYLHOMOCYSTEINE NUCLEOSIDASE"/>
    <property type="match status" value="1"/>
</dbReference>
<evidence type="ECO:0000313" key="7">
    <source>
        <dbReference type="EMBL" id="RKP51809.1"/>
    </source>
</evidence>
<dbReference type="GO" id="GO:0008930">
    <property type="term" value="F:methylthioadenosine nucleosidase activity"/>
    <property type="evidence" value="ECO:0007669"/>
    <property type="project" value="InterPro"/>
</dbReference>
<name>A0A494XUQ8_9BURK</name>
<evidence type="ECO:0000256" key="3">
    <source>
        <dbReference type="ARBA" id="ARBA00022605"/>
    </source>
</evidence>
<dbReference type="RefSeq" id="WP_121088212.1">
    <property type="nucleotide sequence ID" value="NZ_RBZU01000008.1"/>
</dbReference>
<dbReference type="OrthoDB" id="9792278at2"/>